<dbReference type="PANTHER" id="PTHR34385:SF1">
    <property type="entry name" value="PEPTIDOGLYCAN L-ALANYL-D-GLUTAMATE ENDOPEPTIDASE CWLK"/>
    <property type="match status" value="1"/>
</dbReference>
<protein>
    <recommendedName>
        <fullName evidence="2">Peptidase M15C domain-containing protein</fullName>
    </recommendedName>
</protein>
<evidence type="ECO:0000259" key="2">
    <source>
        <dbReference type="Pfam" id="PF13539"/>
    </source>
</evidence>
<comment type="caution">
    <text evidence="3">The sequence shown here is derived from an EMBL/GenBank/DDBJ whole genome shotgun (WGS) entry which is preliminary data.</text>
</comment>
<dbReference type="SUPFAM" id="SSF55166">
    <property type="entry name" value="Hedgehog/DD-peptidase"/>
    <property type="match status" value="1"/>
</dbReference>
<dbReference type="CDD" id="cd14845">
    <property type="entry name" value="L-Ala-D-Glu_peptidase_like"/>
    <property type="match status" value="1"/>
</dbReference>
<dbReference type="InterPro" id="IPR052179">
    <property type="entry name" value="DD-CPase-like"/>
</dbReference>
<name>A0A0G0PP55_9BACT</name>
<dbReference type="Proteomes" id="UP000034793">
    <property type="component" value="Unassembled WGS sequence"/>
</dbReference>
<dbReference type="PANTHER" id="PTHR34385">
    <property type="entry name" value="D-ALANYL-D-ALANINE CARBOXYPEPTIDASE"/>
    <property type="match status" value="1"/>
</dbReference>
<feature type="domain" description="Peptidase M15C" evidence="2">
    <location>
        <begin position="90"/>
        <end position="153"/>
    </location>
</feature>
<dbReference type="GO" id="GO:0008233">
    <property type="term" value="F:peptidase activity"/>
    <property type="evidence" value="ECO:0007669"/>
    <property type="project" value="InterPro"/>
</dbReference>
<evidence type="ECO:0000313" key="3">
    <source>
        <dbReference type="EMBL" id="KKR29678.1"/>
    </source>
</evidence>
<reference evidence="3 4" key="1">
    <citation type="journal article" date="2015" name="Nature">
        <title>rRNA introns, odd ribosomes, and small enigmatic genomes across a large radiation of phyla.</title>
        <authorList>
            <person name="Brown C.T."/>
            <person name="Hug L.A."/>
            <person name="Thomas B.C."/>
            <person name="Sharon I."/>
            <person name="Castelle C.J."/>
            <person name="Singh A."/>
            <person name="Wilkins M.J."/>
            <person name="Williams K.H."/>
            <person name="Banfield J.F."/>
        </authorList>
    </citation>
    <scope>NUCLEOTIDE SEQUENCE [LARGE SCALE GENOMIC DNA]</scope>
</reference>
<dbReference type="AlphaFoldDB" id="A0A0G0PP55"/>
<evidence type="ECO:0000313" key="4">
    <source>
        <dbReference type="Proteomes" id="UP000034793"/>
    </source>
</evidence>
<keyword evidence="1" id="KW-0472">Membrane</keyword>
<evidence type="ECO:0000256" key="1">
    <source>
        <dbReference type="SAM" id="Phobius"/>
    </source>
</evidence>
<dbReference type="InterPro" id="IPR009045">
    <property type="entry name" value="Zn_M74/Hedgehog-like"/>
</dbReference>
<keyword evidence="1" id="KW-0812">Transmembrane</keyword>
<proteinExistence type="predicted"/>
<keyword evidence="1" id="KW-1133">Transmembrane helix</keyword>
<dbReference type="InterPro" id="IPR039561">
    <property type="entry name" value="Peptidase_M15C"/>
</dbReference>
<organism evidence="3 4">
    <name type="scientific">Candidatus Woesebacteria bacterium GW2011_GWA1_39_8</name>
    <dbReference type="NCBI Taxonomy" id="1618552"/>
    <lineage>
        <taxon>Bacteria</taxon>
        <taxon>Candidatus Woeseibacteriota</taxon>
    </lineage>
</organism>
<accession>A0A0G0PP55</accession>
<feature type="transmembrane region" description="Helical" evidence="1">
    <location>
        <begin position="6"/>
        <end position="22"/>
    </location>
</feature>
<gene>
    <name evidence="3" type="ORF">UT61_C0025G0010</name>
</gene>
<sequence length="182" mass="20741">MSKKLTYFLFGISGILLLIIIFKKRGKIISFVLSKEQEYYLSELHPKYEDKFRNLVTEIQKKGYRVIITSGYRSFQKQAELKKQNPKNASPGLSTHNYGIAIDLSLQIGATIITKSNSIEKWLSTGVPQMAKKMGFFWGGDFKGYHDPVHFEIDLDTSKLLARAKQQFGDISKIKGNEVLIT</sequence>
<dbReference type="Gene3D" id="3.30.1380.10">
    <property type="match status" value="1"/>
</dbReference>
<dbReference type="Pfam" id="PF13539">
    <property type="entry name" value="Peptidase_M15_4"/>
    <property type="match status" value="1"/>
</dbReference>
<dbReference type="EMBL" id="LBXL01000025">
    <property type="protein sequence ID" value="KKR29678.1"/>
    <property type="molecule type" value="Genomic_DNA"/>
</dbReference>